<dbReference type="EMBL" id="CP040442">
    <property type="protein sequence ID" value="QOW09330.1"/>
    <property type="molecule type" value="Genomic_DNA"/>
</dbReference>
<gene>
    <name evidence="1" type="ORF">Q73A0000_02630</name>
</gene>
<organism evidence="1 2">
    <name type="scientific">Kaistella flava</name>
    <name type="common">ex Peng et al. 2021</name>
    <dbReference type="NCBI Taxonomy" id="2038776"/>
    <lineage>
        <taxon>Bacteria</taxon>
        <taxon>Pseudomonadati</taxon>
        <taxon>Bacteroidota</taxon>
        <taxon>Flavobacteriia</taxon>
        <taxon>Flavobacteriales</taxon>
        <taxon>Weeksellaceae</taxon>
        <taxon>Chryseobacterium group</taxon>
        <taxon>Kaistella</taxon>
    </lineage>
</organism>
<sequence>MKKIFILGTVLLNLCAFSQTKGLTDDGKEVVLFDNGTWKFVNESDAKTLETITTNDSLFEKSKDASFLMRSKKMDMGIYFNPKKWKVISQTSSPYMEYMFHNTVNDTQLVGFLITEKIEIPTLKNLKDIVILNIQKSADFFRLKESEYRTVNGLKVLYLRYIANAKGVDFEYIANYYINDSGYCGVVAFSTQKNFDKNFPQMQELLNGISSVKKEQVTEVPPPPMKYEK</sequence>
<reference evidence="1 2" key="1">
    <citation type="submission" date="2019-05" db="EMBL/GenBank/DDBJ databases">
        <title>Chryseobacterium sp. isolated from King George Island, maritime Antarctica.</title>
        <authorList>
            <person name="Peng X."/>
        </authorList>
    </citation>
    <scope>NUCLEOTIDE SEQUENCE [LARGE SCALE GENOMIC DNA]</scope>
    <source>
        <strain evidence="1 2">7-3A</strain>
    </source>
</reference>
<accession>A0A7M2Y5E2</accession>
<name>A0A7M2Y5E2_9FLAO</name>
<dbReference type="RefSeq" id="WP_193812546.1">
    <property type="nucleotide sequence ID" value="NZ_CP040442.1"/>
</dbReference>
<dbReference type="KEGG" id="kfa:Q73A0000_02630"/>
<protein>
    <submittedName>
        <fullName evidence="1">Uncharacterized protein</fullName>
    </submittedName>
</protein>
<dbReference type="Proteomes" id="UP000594195">
    <property type="component" value="Chromosome"/>
</dbReference>
<evidence type="ECO:0000313" key="2">
    <source>
        <dbReference type="Proteomes" id="UP000594195"/>
    </source>
</evidence>
<keyword evidence="2" id="KW-1185">Reference proteome</keyword>
<proteinExistence type="predicted"/>
<dbReference type="AlphaFoldDB" id="A0A7M2Y5E2"/>
<evidence type="ECO:0000313" key="1">
    <source>
        <dbReference type="EMBL" id="QOW09330.1"/>
    </source>
</evidence>